<dbReference type="AlphaFoldDB" id="A0A2D0NIK4"/>
<sequence length="68" mass="7519">MGQQLKEKSDGSSDTIAPAIAFLEEHHQILTGAIDHLLYRILFNPDLMRSVRTIVGISVSFPPGTVVW</sequence>
<accession>A0A2D0NIK4</accession>
<evidence type="ECO:0000313" key="1">
    <source>
        <dbReference type="EMBL" id="PHN08335.1"/>
    </source>
</evidence>
<name>A0A2D0NIK4_FLAN2</name>
<proteinExistence type="predicted"/>
<gene>
    <name evidence="1" type="ORF">CRP01_00005</name>
</gene>
<protein>
    <submittedName>
        <fullName evidence="1">Uncharacterized protein</fullName>
    </submittedName>
</protein>
<organism evidence="1 2">
    <name type="scientific">Flavilitoribacter nigricans (strain ATCC 23147 / DSM 23189 / NBRC 102662 / NCIMB 1420 / SS-2)</name>
    <name type="common">Lewinella nigricans</name>
    <dbReference type="NCBI Taxonomy" id="1122177"/>
    <lineage>
        <taxon>Bacteria</taxon>
        <taxon>Pseudomonadati</taxon>
        <taxon>Bacteroidota</taxon>
        <taxon>Saprospiria</taxon>
        <taxon>Saprospirales</taxon>
        <taxon>Lewinellaceae</taxon>
        <taxon>Flavilitoribacter</taxon>
    </lineage>
</organism>
<dbReference type="EMBL" id="PDUD01000001">
    <property type="protein sequence ID" value="PHN08335.1"/>
    <property type="molecule type" value="Genomic_DNA"/>
</dbReference>
<keyword evidence="2" id="KW-1185">Reference proteome</keyword>
<evidence type="ECO:0000313" key="2">
    <source>
        <dbReference type="Proteomes" id="UP000223913"/>
    </source>
</evidence>
<dbReference type="Proteomes" id="UP000223913">
    <property type="component" value="Unassembled WGS sequence"/>
</dbReference>
<reference evidence="1 2" key="1">
    <citation type="submission" date="2017-10" db="EMBL/GenBank/DDBJ databases">
        <title>The draft genome sequence of Lewinella nigricans NBRC 102662.</title>
        <authorList>
            <person name="Wang K."/>
        </authorList>
    </citation>
    <scope>NUCLEOTIDE SEQUENCE [LARGE SCALE GENOMIC DNA]</scope>
    <source>
        <strain evidence="1 2">NBRC 102662</strain>
    </source>
</reference>
<comment type="caution">
    <text evidence="1">The sequence shown here is derived from an EMBL/GenBank/DDBJ whole genome shotgun (WGS) entry which is preliminary data.</text>
</comment>